<dbReference type="RefSeq" id="WP_148309398.1">
    <property type="nucleotide sequence ID" value="NZ_BAAABQ010000025.1"/>
</dbReference>
<name>A0ABR6BLD9_9PSEU</name>
<dbReference type="InterPro" id="IPR000835">
    <property type="entry name" value="HTH_MarR-typ"/>
</dbReference>
<protein>
    <submittedName>
        <fullName evidence="2">DNA-binding MarR family transcriptional regulator</fullName>
    </submittedName>
</protein>
<gene>
    <name evidence="2" type="ORF">BC739_004895</name>
</gene>
<dbReference type="GO" id="GO:0003677">
    <property type="term" value="F:DNA binding"/>
    <property type="evidence" value="ECO:0007669"/>
    <property type="project" value="UniProtKB-KW"/>
</dbReference>
<accession>A0ABR6BLD9</accession>
<evidence type="ECO:0000259" key="1">
    <source>
        <dbReference type="PROSITE" id="PS50995"/>
    </source>
</evidence>
<keyword evidence="2" id="KW-0238">DNA-binding</keyword>
<evidence type="ECO:0000313" key="2">
    <source>
        <dbReference type="EMBL" id="MBA8927689.1"/>
    </source>
</evidence>
<reference evidence="2 3" key="1">
    <citation type="submission" date="2020-08" db="EMBL/GenBank/DDBJ databases">
        <title>Genomic Encyclopedia of Archaeal and Bacterial Type Strains, Phase II (KMG-II): from individual species to whole genera.</title>
        <authorList>
            <person name="Goeker M."/>
        </authorList>
    </citation>
    <scope>NUCLEOTIDE SEQUENCE [LARGE SCALE GENOMIC DNA]</scope>
    <source>
        <strain evidence="2 3">DSM 43850</strain>
    </source>
</reference>
<comment type="caution">
    <text evidence="2">The sequence shown here is derived from an EMBL/GenBank/DDBJ whole genome shotgun (WGS) entry which is preliminary data.</text>
</comment>
<dbReference type="InterPro" id="IPR036388">
    <property type="entry name" value="WH-like_DNA-bd_sf"/>
</dbReference>
<dbReference type="InterPro" id="IPR036390">
    <property type="entry name" value="WH_DNA-bd_sf"/>
</dbReference>
<dbReference type="PRINTS" id="PR00598">
    <property type="entry name" value="HTHMARR"/>
</dbReference>
<dbReference type="PANTHER" id="PTHR33164:SF43">
    <property type="entry name" value="HTH-TYPE TRANSCRIPTIONAL REPRESSOR YETL"/>
    <property type="match status" value="1"/>
</dbReference>
<dbReference type="EMBL" id="JACJID010000003">
    <property type="protein sequence ID" value="MBA8927689.1"/>
    <property type="molecule type" value="Genomic_DNA"/>
</dbReference>
<organism evidence="2 3">
    <name type="scientific">Kutzneria viridogrisea</name>
    <dbReference type="NCBI Taxonomy" id="47990"/>
    <lineage>
        <taxon>Bacteria</taxon>
        <taxon>Bacillati</taxon>
        <taxon>Actinomycetota</taxon>
        <taxon>Actinomycetes</taxon>
        <taxon>Pseudonocardiales</taxon>
        <taxon>Pseudonocardiaceae</taxon>
        <taxon>Kutzneria</taxon>
    </lineage>
</organism>
<dbReference type="Pfam" id="PF12802">
    <property type="entry name" value="MarR_2"/>
    <property type="match status" value="1"/>
</dbReference>
<proteinExistence type="predicted"/>
<sequence length="147" mass="16494">MSTENPSGSEVADALMRVTHRMRRHAGAPYRRYGWPVAQVRLLLVTESLGWRPRMGAVRESLGLTGRAVTAAVDALERDGLLAREPDPTDRRASLLAITEAGQERLAEIKRIAREHSDTTWQVLSAQERRTFLELLLRVEAHIEESG</sequence>
<dbReference type="Gene3D" id="1.10.10.10">
    <property type="entry name" value="Winged helix-like DNA-binding domain superfamily/Winged helix DNA-binding domain"/>
    <property type="match status" value="1"/>
</dbReference>
<keyword evidence="3" id="KW-1185">Reference proteome</keyword>
<dbReference type="SUPFAM" id="SSF46785">
    <property type="entry name" value="Winged helix' DNA-binding domain"/>
    <property type="match status" value="1"/>
</dbReference>
<dbReference type="InterPro" id="IPR039422">
    <property type="entry name" value="MarR/SlyA-like"/>
</dbReference>
<evidence type="ECO:0000313" key="3">
    <source>
        <dbReference type="Proteomes" id="UP000517916"/>
    </source>
</evidence>
<dbReference type="SMART" id="SM00347">
    <property type="entry name" value="HTH_MARR"/>
    <property type="match status" value="1"/>
</dbReference>
<dbReference type="PROSITE" id="PS50995">
    <property type="entry name" value="HTH_MARR_2"/>
    <property type="match status" value="1"/>
</dbReference>
<dbReference type="Proteomes" id="UP000517916">
    <property type="component" value="Unassembled WGS sequence"/>
</dbReference>
<feature type="domain" description="HTH marR-type" evidence="1">
    <location>
        <begin position="8"/>
        <end position="141"/>
    </location>
</feature>
<dbReference type="PANTHER" id="PTHR33164">
    <property type="entry name" value="TRANSCRIPTIONAL REGULATOR, MARR FAMILY"/>
    <property type="match status" value="1"/>
</dbReference>